<protein>
    <submittedName>
        <fullName evidence="2">Uncharacterized protein</fullName>
    </submittedName>
</protein>
<reference evidence="2" key="1">
    <citation type="submission" date="2023-01" db="EMBL/GenBank/DDBJ databases">
        <title>Draft genome sequence of Nocardiopsis sp. LSu2-4 isolated from halophytes.</title>
        <authorList>
            <person name="Duangmal K."/>
            <person name="Chantavorakit T."/>
        </authorList>
    </citation>
    <scope>NUCLEOTIDE SEQUENCE</scope>
    <source>
        <strain evidence="2">LSu2-4</strain>
    </source>
</reference>
<accession>A0ABT4TKP7</accession>
<sequence>MGSGSGDDERRRPDLERCRLHGVCVVTVMGGGSADGRQGRGDDPLMPSPPTTPHPGDPPPGQGP</sequence>
<dbReference type="RefSeq" id="WP_270677904.1">
    <property type="nucleotide sequence ID" value="NZ_JAQFWP010000018.1"/>
</dbReference>
<feature type="region of interest" description="Disordered" evidence="1">
    <location>
        <begin position="29"/>
        <end position="64"/>
    </location>
</feature>
<evidence type="ECO:0000313" key="2">
    <source>
        <dbReference type="EMBL" id="MDA2805245.1"/>
    </source>
</evidence>
<proteinExistence type="predicted"/>
<keyword evidence="3" id="KW-1185">Reference proteome</keyword>
<comment type="caution">
    <text evidence="2">The sequence shown here is derived from an EMBL/GenBank/DDBJ whole genome shotgun (WGS) entry which is preliminary data.</text>
</comment>
<dbReference type="EMBL" id="JAQFWP010000018">
    <property type="protein sequence ID" value="MDA2805245.1"/>
    <property type="molecule type" value="Genomic_DNA"/>
</dbReference>
<name>A0ABT4TKP7_9ACTN</name>
<gene>
    <name evidence="2" type="ORF">O4U47_12055</name>
</gene>
<dbReference type="Proteomes" id="UP001165685">
    <property type="component" value="Unassembled WGS sequence"/>
</dbReference>
<evidence type="ECO:0000256" key="1">
    <source>
        <dbReference type="SAM" id="MobiDB-lite"/>
    </source>
</evidence>
<organism evidence="2 3">
    <name type="scientific">Nocardiopsis suaedae</name>
    <dbReference type="NCBI Taxonomy" id="3018444"/>
    <lineage>
        <taxon>Bacteria</taxon>
        <taxon>Bacillati</taxon>
        <taxon>Actinomycetota</taxon>
        <taxon>Actinomycetes</taxon>
        <taxon>Streptosporangiales</taxon>
        <taxon>Nocardiopsidaceae</taxon>
        <taxon>Nocardiopsis</taxon>
    </lineage>
</organism>
<feature type="compositionally biased region" description="Pro residues" evidence="1">
    <location>
        <begin position="46"/>
        <end position="64"/>
    </location>
</feature>
<evidence type="ECO:0000313" key="3">
    <source>
        <dbReference type="Proteomes" id="UP001165685"/>
    </source>
</evidence>